<dbReference type="EMBL" id="ML976100">
    <property type="protein sequence ID" value="KAF1938611.1"/>
    <property type="molecule type" value="Genomic_DNA"/>
</dbReference>
<evidence type="ECO:0000313" key="2">
    <source>
        <dbReference type="EMBL" id="KAF1938611.1"/>
    </source>
</evidence>
<reference evidence="2" key="1">
    <citation type="journal article" date="2020" name="Stud. Mycol.">
        <title>101 Dothideomycetes genomes: a test case for predicting lifestyles and emergence of pathogens.</title>
        <authorList>
            <person name="Haridas S."/>
            <person name="Albert R."/>
            <person name="Binder M."/>
            <person name="Bloem J."/>
            <person name="Labutti K."/>
            <person name="Salamov A."/>
            <person name="Andreopoulos B."/>
            <person name="Baker S."/>
            <person name="Barry K."/>
            <person name="Bills G."/>
            <person name="Bluhm B."/>
            <person name="Cannon C."/>
            <person name="Castanera R."/>
            <person name="Culley D."/>
            <person name="Daum C."/>
            <person name="Ezra D."/>
            <person name="Gonzalez J."/>
            <person name="Henrissat B."/>
            <person name="Kuo A."/>
            <person name="Liang C."/>
            <person name="Lipzen A."/>
            <person name="Lutzoni F."/>
            <person name="Magnuson J."/>
            <person name="Mondo S."/>
            <person name="Nolan M."/>
            <person name="Ohm R."/>
            <person name="Pangilinan J."/>
            <person name="Park H.-J."/>
            <person name="Ramirez L."/>
            <person name="Alfaro M."/>
            <person name="Sun H."/>
            <person name="Tritt A."/>
            <person name="Yoshinaga Y."/>
            <person name="Zwiers L.-H."/>
            <person name="Turgeon B."/>
            <person name="Goodwin S."/>
            <person name="Spatafora J."/>
            <person name="Crous P."/>
            <person name="Grigoriev I."/>
        </authorList>
    </citation>
    <scope>NUCLEOTIDE SEQUENCE</scope>
    <source>
        <strain evidence="2">CBS 161.51</strain>
    </source>
</reference>
<dbReference type="Pfam" id="PF03992">
    <property type="entry name" value="ABM"/>
    <property type="match status" value="1"/>
</dbReference>
<name>A0A6A5SDA2_9PLEO</name>
<dbReference type="OrthoDB" id="3830579at2759"/>
<dbReference type="PANTHER" id="PTHR42052">
    <property type="entry name" value="ABM DOMAIN-CONTAINING PROTEIN"/>
    <property type="match status" value="1"/>
</dbReference>
<dbReference type="Proteomes" id="UP000800038">
    <property type="component" value="Unassembled WGS sequence"/>
</dbReference>
<feature type="domain" description="ABM" evidence="1">
    <location>
        <begin position="7"/>
        <end position="100"/>
    </location>
</feature>
<protein>
    <recommendedName>
        <fullName evidence="1">ABM domain-containing protein</fullName>
    </recommendedName>
</protein>
<dbReference type="PANTHER" id="PTHR42052:SF1">
    <property type="entry name" value="ABM DOMAIN-CONTAINING PROTEIN"/>
    <property type="match status" value="1"/>
</dbReference>
<dbReference type="InterPro" id="IPR007138">
    <property type="entry name" value="ABM_dom"/>
</dbReference>
<proteinExistence type="predicted"/>
<dbReference type="InterPro" id="IPR011008">
    <property type="entry name" value="Dimeric_a/b-barrel"/>
</dbReference>
<organism evidence="2 3">
    <name type="scientific">Clathrospora elynae</name>
    <dbReference type="NCBI Taxonomy" id="706981"/>
    <lineage>
        <taxon>Eukaryota</taxon>
        <taxon>Fungi</taxon>
        <taxon>Dikarya</taxon>
        <taxon>Ascomycota</taxon>
        <taxon>Pezizomycotina</taxon>
        <taxon>Dothideomycetes</taxon>
        <taxon>Pleosporomycetidae</taxon>
        <taxon>Pleosporales</taxon>
        <taxon>Diademaceae</taxon>
        <taxon>Clathrospora</taxon>
    </lineage>
</organism>
<gene>
    <name evidence="2" type="ORF">EJ02DRAFT_19105</name>
</gene>
<accession>A0A6A5SDA2</accession>
<dbReference type="PROSITE" id="PS51725">
    <property type="entry name" value="ABM"/>
    <property type="match status" value="1"/>
</dbReference>
<evidence type="ECO:0000313" key="3">
    <source>
        <dbReference type="Proteomes" id="UP000800038"/>
    </source>
</evidence>
<sequence>MTMSDQVTEIAYLPLKAGLDLESGDAKSAWEDAIGTIVKQPGFKAFFWGKQIENPDIVQIVVDWESIDAHQTFIKSPSYRPFFDNLNQKILAGPPTLFHVKFPVLESGADSPFTMPVTECVSAFFSPEHSEPEYSEQFTAFRTHGIKIPDVEARGMIGGWSVEGHTYEDAEKGSEVDGKMFAAFIGWPSVDSHLSFRKTEEFKGIVGYLRDGTKGVRVWHVAFQQYNK</sequence>
<evidence type="ECO:0000259" key="1">
    <source>
        <dbReference type="PROSITE" id="PS51725"/>
    </source>
</evidence>
<keyword evidence="3" id="KW-1185">Reference proteome</keyword>
<dbReference type="Gene3D" id="3.30.70.100">
    <property type="match status" value="2"/>
</dbReference>
<dbReference type="SUPFAM" id="SSF54909">
    <property type="entry name" value="Dimeric alpha+beta barrel"/>
    <property type="match status" value="1"/>
</dbReference>
<dbReference type="AlphaFoldDB" id="A0A6A5SDA2"/>